<dbReference type="AlphaFoldDB" id="A0A0P7YB89"/>
<dbReference type="PANTHER" id="PTHR13789:SF309">
    <property type="entry name" value="PUTATIVE (AFU_ORTHOLOGUE AFUA_6G14510)-RELATED"/>
    <property type="match status" value="1"/>
</dbReference>
<gene>
    <name evidence="4" type="ORF">HLUCCX10_15370</name>
</gene>
<evidence type="ECO:0000256" key="1">
    <source>
        <dbReference type="ARBA" id="ARBA00023002"/>
    </source>
</evidence>
<evidence type="ECO:0000259" key="3">
    <source>
        <dbReference type="Pfam" id="PF01494"/>
    </source>
</evidence>
<dbReference type="InterPro" id="IPR050493">
    <property type="entry name" value="FAD-dep_Monooxygenase_BioMet"/>
</dbReference>
<evidence type="ECO:0000313" key="5">
    <source>
        <dbReference type="Proteomes" id="UP000050421"/>
    </source>
</evidence>
<reference evidence="4 5" key="1">
    <citation type="submission" date="2015-09" db="EMBL/GenBank/DDBJ databases">
        <title>Identification and resolution of microdiversity through metagenomic sequencing of parallel consortia.</title>
        <authorList>
            <person name="Nelson W.C."/>
            <person name="Romine M.F."/>
            <person name="Lindemann S.R."/>
        </authorList>
    </citation>
    <scope>NUCLEOTIDE SEQUENCE [LARGE SCALE GENOMIC DNA]</scope>
    <source>
        <strain evidence="4">HL-49</strain>
    </source>
</reference>
<dbReference type="STRING" id="1305737.GCA_000526355_01123"/>
<dbReference type="Gene3D" id="3.50.50.60">
    <property type="entry name" value="FAD/NAD(P)-binding domain"/>
    <property type="match status" value="1"/>
</dbReference>
<name>A0A0P7YB89_9BACT</name>
<organism evidence="4 5">
    <name type="scientific">Algoriphagus marincola HL-49</name>
    <dbReference type="NCBI Taxonomy" id="1305737"/>
    <lineage>
        <taxon>Bacteria</taxon>
        <taxon>Pseudomonadati</taxon>
        <taxon>Bacteroidota</taxon>
        <taxon>Cytophagia</taxon>
        <taxon>Cytophagales</taxon>
        <taxon>Cyclobacteriaceae</taxon>
        <taxon>Algoriphagus</taxon>
    </lineage>
</organism>
<keyword evidence="2" id="KW-0503">Monooxygenase</keyword>
<comment type="caution">
    <text evidence="4">The sequence shown here is derived from an EMBL/GenBank/DDBJ whole genome shotgun (WGS) entry which is preliminary data.</text>
</comment>
<dbReference type="InterPro" id="IPR036188">
    <property type="entry name" value="FAD/NAD-bd_sf"/>
</dbReference>
<dbReference type="GO" id="GO:0004497">
    <property type="term" value="F:monooxygenase activity"/>
    <property type="evidence" value="ECO:0007669"/>
    <property type="project" value="UniProtKB-KW"/>
</dbReference>
<dbReference type="PANTHER" id="PTHR13789">
    <property type="entry name" value="MONOOXYGENASE"/>
    <property type="match status" value="1"/>
</dbReference>
<protein>
    <submittedName>
        <fullName evidence="4">Putative oxidoreductase</fullName>
    </submittedName>
</protein>
<keyword evidence="1" id="KW-0560">Oxidoreductase</keyword>
<dbReference type="InterPro" id="IPR002938">
    <property type="entry name" value="FAD-bd"/>
</dbReference>
<feature type="domain" description="FAD-binding" evidence="3">
    <location>
        <begin position="6"/>
        <end position="349"/>
    </location>
</feature>
<dbReference type="Proteomes" id="UP000050421">
    <property type="component" value="Unassembled WGS sequence"/>
</dbReference>
<dbReference type="EMBL" id="LJXT01000123">
    <property type="protein sequence ID" value="KPQ11299.1"/>
    <property type="molecule type" value="Genomic_DNA"/>
</dbReference>
<dbReference type="eggNOG" id="COG0654">
    <property type="taxonomic scope" value="Bacteria"/>
</dbReference>
<dbReference type="PRINTS" id="PR00420">
    <property type="entry name" value="RNGMNOXGNASE"/>
</dbReference>
<evidence type="ECO:0000313" key="4">
    <source>
        <dbReference type="EMBL" id="KPQ11299.1"/>
    </source>
</evidence>
<accession>A0A0P7YB89</accession>
<dbReference type="SUPFAM" id="SSF51905">
    <property type="entry name" value="FAD/NAD(P)-binding domain"/>
    <property type="match status" value="1"/>
</dbReference>
<sequence>MMTNKKVLIAGGGIAGPAIALYCHRLGAMVELLEARNADELDEGLFMGISPNGLKVLSDLIDLNELYQEYAPGAIEFYNSKGQLIAELESNYQKPKYGFESIQVKRAAISKLLHQELKRNNIPIYYGTSIVALSEKTGQITPVTNLGNLAPVDLVIGADGIHSRCRRLIFPFANKPKYTQQLSTGSIISMEGWRFNSKPVSMTFGARAFFGYTTSNTNEVWWFNNYYRAEEPTREEIKTKLQKEIKENLLKLHEKDPPPIQDLIQYSTDIFAYPVYDMPELEKWYTSHVCLIGDAAHATSPHIGQGASLALEDAAILYRCLKSGNSPEEAFASYQNHRKPRVKKIIQQARKVGKSKSKPNPIVVFFRDMLLRHFIKLEKKKMDWVYRYDALRASI</sequence>
<dbReference type="Pfam" id="PF01494">
    <property type="entry name" value="FAD_binding_3"/>
    <property type="match status" value="1"/>
</dbReference>
<dbReference type="PATRIC" id="fig|1305737.6.peg.39"/>
<dbReference type="GO" id="GO:0071949">
    <property type="term" value="F:FAD binding"/>
    <property type="evidence" value="ECO:0007669"/>
    <property type="project" value="InterPro"/>
</dbReference>
<evidence type="ECO:0000256" key="2">
    <source>
        <dbReference type="ARBA" id="ARBA00023033"/>
    </source>
</evidence>
<proteinExistence type="predicted"/>